<feature type="domain" description="L1 transposable element RRM" evidence="1">
    <location>
        <begin position="5"/>
        <end position="32"/>
    </location>
</feature>
<evidence type="ECO:0000313" key="4">
    <source>
        <dbReference type="Proteomes" id="UP001177744"/>
    </source>
</evidence>
<gene>
    <name evidence="3" type="ORF">QTO34_000242</name>
</gene>
<dbReference type="Pfam" id="PF17490">
    <property type="entry name" value="Tnp_22_dsRBD"/>
    <property type="match status" value="1"/>
</dbReference>
<keyword evidence="4" id="KW-1185">Reference proteome</keyword>
<protein>
    <submittedName>
        <fullName evidence="3">Uncharacterized protein</fullName>
    </submittedName>
</protein>
<dbReference type="Pfam" id="PF02994">
    <property type="entry name" value="Transposase_22"/>
    <property type="match status" value="1"/>
</dbReference>
<evidence type="ECO:0000313" key="3">
    <source>
        <dbReference type="EMBL" id="KAK1346386.1"/>
    </source>
</evidence>
<proteinExistence type="predicted"/>
<dbReference type="Proteomes" id="UP001177744">
    <property type="component" value="Unassembled WGS sequence"/>
</dbReference>
<accession>A0AA40IBX4</accession>
<dbReference type="Gene3D" id="3.30.250.20">
    <property type="entry name" value="L1 transposable element, C-terminal domain"/>
    <property type="match status" value="1"/>
</dbReference>
<organism evidence="3 4">
    <name type="scientific">Cnephaeus nilssonii</name>
    <name type="common">Northern bat</name>
    <name type="synonym">Eptesicus nilssonii</name>
    <dbReference type="NCBI Taxonomy" id="3371016"/>
    <lineage>
        <taxon>Eukaryota</taxon>
        <taxon>Metazoa</taxon>
        <taxon>Chordata</taxon>
        <taxon>Craniata</taxon>
        <taxon>Vertebrata</taxon>
        <taxon>Euteleostomi</taxon>
        <taxon>Mammalia</taxon>
        <taxon>Eutheria</taxon>
        <taxon>Laurasiatheria</taxon>
        <taxon>Chiroptera</taxon>
        <taxon>Yangochiroptera</taxon>
        <taxon>Vespertilionidae</taxon>
        <taxon>Cnephaeus</taxon>
    </lineage>
</organism>
<feature type="domain" description="L1 transposable element dsRBD-like" evidence="2">
    <location>
        <begin position="36"/>
        <end position="61"/>
    </location>
</feature>
<dbReference type="InterPro" id="IPR043636">
    <property type="entry name" value="L1_RRM_dom"/>
</dbReference>
<sequence length="104" mass="12372">MPRAKDKERILQAAREKQLVTYKGVPIRLSADFSTETMQARWEWQEIFKVINSKNLQPNYSTKQREFYQKLKEELKPIFLGRNQDGGIGEHLYCCLAQQFQNYN</sequence>
<comment type="caution">
    <text evidence="3">The sequence shown here is derived from an EMBL/GenBank/DDBJ whole genome shotgun (WGS) entry which is preliminary data.</text>
</comment>
<evidence type="ECO:0000259" key="1">
    <source>
        <dbReference type="Pfam" id="PF02994"/>
    </source>
</evidence>
<dbReference type="InterPro" id="IPR042566">
    <property type="entry name" value="L1_C"/>
</dbReference>
<dbReference type="Gene3D" id="3.30.70.1820">
    <property type="entry name" value="L1 transposable element, RRM domain"/>
    <property type="match status" value="1"/>
</dbReference>
<dbReference type="EMBL" id="JAULJE010000001">
    <property type="protein sequence ID" value="KAK1346386.1"/>
    <property type="molecule type" value="Genomic_DNA"/>
</dbReference>
<dbReference type="InterPro" id="IPR035300">
    <property type="entry name" value="L1_dsRBD"/>
</dbReference>
<dbReference type="AlphaFoldDB" id="A0AA40IBX4"/>
<evidence type="ECO:0000259" key="2">
    <source>
        <dbReference type="Pfam" id="PF17490"/>
    </source>
</evidence>
<dbReference type="PANTHER" id="PTHR11505">
    <property type="entry name" value="L1 TRANSPOSABLE ELEMENT-RELATED"/>
    <property type="match status" value="1"/>
</dbReference>
<reference evidence="3" key="1">
    <citation type="submission" date="2023-06" db="EMBL/GenBank/DDBJ databases">
        <title>Reference genome for the Northern bat (Eptesicus nilssonii), a most northern bat species.</title>
        <authorList>
            <person name="Laine V.N."/>
            <person name="Pulliainen A.T."/>
            <person name="Lilley T.M."/>
        </authorList>
    </citation>
    <scope>NUCLEOTIDE SEQUENCE</scope>
    <source>
        <strain evidence="3">BLF_Eptnil</strain>
        <tissue evidence="3">Kidney</tissue>
    </source>
</reference>
<dbReference type="InterPro" id="IPR004244">
    <property type="entry name" value="Transposase_22"/>
</dbReference>
<name>A0AA40IBX4_CNENI</name>